<keyword evidence="5" id="KW-0812">Transmembrane</keyword>
<evidence type="ECO:0000256" key="2">
    <source>
        <dbReference type="ARBA" id="ARBA00010391"/>
    </source>
</evidence>
<dbReference type="EMBL" id="JARKHS020002189">
    <property type="protein sequence ID" value="KAK8787031.1"/>
    <property type="molecule type" value="Genomic_DNA"/>
</dbReference>
<dbReference type="Proteomes" id="UP001321473">
    <property type="component" value="Unassembled WGS sequence"/>
</dbReference>
<dbReference type="PANTHER" id="PTHR16055">
    <property type="entry name" value="INTEGRATOR COMPLEX SUBUNIT 10"/>
    <property type="match status" value="1"/>
</dbReference>
<reference evidence="6 7" key="1">
    <citation type="journal article" date="2023" name="Arcadia Sci">
        <title>De novo assembly of a long-read Amblyomma americanum tick genome.</title>
        <authorList>
            <person name="Chou S."/>
            <person name="Poskanzer K.E."/>
            <person name="Rollins M."/>
            <person name="Thuy-Boun P.S."/>
        </authorList>
    </citation>
    <scope>NUCLEOTIDE SEQUENCE [LARGE SCALE GENOMIC DNA]</scope>
    <source>
        <strain evidence="6">F_SG_1</strain>
        <tissue evidence="6">Salivary glands</tissue>
    </source>
</reference>
<dbReference type="PANTHER" id="PTHR16055:SF2">
    <property type="entry name" value="INTEGRATOR COMPLEX SUBUNIT 10"/>
    <property type="match status" value="1"/>
</dbReference>
<sequence>MLFVFSFSINQPTPSSVSYFHVMAPGNAMKESETDEEYLISMARGCQKSDPYFTKSWMLTAKTLFPENFGIQYEAYCLAADSGNIKEASSYLEEMFRKFPSEHRLWDEVYKIANALRADTLDAEATFLRGIIFGWISLCAVLIFVLIIA</sequence>
<evidence type="ECO:0000313" key="7">
    <source>
        <dbReference type="Proteomes" id="UP001321473"/>
    </source>
</evidence>
<feature type="transmembrane region" description="Helical" evidence="5">
    <location>
        <begin position="127"/>
        <end position="148"/>
    </location>
</feature>
<keyword evidence="5" id="KW-0472">Membrane</keyword>
<gene>
    <name evidence="6" type="ORF">V5799_023193</name>
</gene>
<protein>
    <recommendedName>
        <fullName evidence="3">Integrator complex subunit 10</fullName>
    </recommendedName>
</protein>
<dbReference type="InterPro" id="IPR026164">
    <property type="entry name" value="Int_cplx_su10"/>
</dbReference>
<keyword evidence="7" id="KW-1185">Reference proteome</keyword>
<comment type="caution">
    <text evidence="6">The sequence shown here is derived from an EMBL/GenBank/DDBJ whole genome shotgun (WGS) entry which is preliminary data.</text>
</comment>
<dbReference type="GO" id="GO:0032039">
    <property type="term" value="C:integrator complex"/>
    <property type="evidence" value="ECO:0007669"/>
    <property type="project" value="InterPro"/>
</dbReference>
<dbReference type="GO" id="GO:0016180">
    <property type="term" value="P:snRNA processing"/>
    <property type="evidence" value="ECO:0007669"/>
    <property type="project" value="InterPro"/>
</dbReference>
<evidence type="ECO:0000256" key="3">
    <source>
        <dbReference type="ARBA" id="ARBA00016811"/>
    </source>
</evidence>
<comment type="similarity">
    <text evidence="2">Belongs to the Integrator subunit 10 family.</text>
</comment>
<proteinExistence type="inferred from homology"/>
<keyword evidence="5" id="KW-1133">Transmembrane helix</keyword>
<evidence type="ECO:0000256" key="4">
    <source>
        <dbReference type="ARBA" id="ARBA00023242"/>
    </source>
</evidence>
<name>A0AAQ4FK24_AMBAM</name>
<keyword evidence="4" id="KW-0539">Nucleus</keyword>
<evidence type="ECO:0000256" key="1">
    <source>
        <dbReference type="ARBA" id="ARBA00004123"/>
    </source>
</evidence>
<comment type="subcellular location">
    <subcellularLocation>
        <location evidence="1">Nucleus</location>
    </subcellularLocation>
</comment>
<dbReference type="PRINTS" id="PR02106">
    <property type="entry name" value="INTSUBUNIT10"/>
</dbReference>
<evidence type="ECO:0000256" key="5">
    <source>
        <dbReference type="SAM" id="Phobius"/>
    </source>
</evidence>
<evidence type="ECO:0000313" key="6">
    <source>
        <dbReference type="EMBL" id="KAK8787031.1"/>
    </source>
</evidence>
<accession>A0AAQ4FK24</accession>
<organism evidence="6 7">
    <name type="scientific">Amblyomma americanum</name>
    <name type="common">Lone star tick</name>
    <dbReference type="NCBI Taxonomy" id="6943"/>
    <lineage>
        <taxon>Eukaryota</taxon>
        <taxon>Metazoa</taxon>
        <taxon>Ecdysozoa</taxon>
        <taxon>Arthropoda</taxon>
        <taxon>Chelicerata</taxon>
        <taxon>Arachnida</taxon>
        <taxon>Acari</taxon>
        <taxon>Parasitiformes</taxon>
        <taxon>Ixodida</taxon>
        <taxon>Ixodoidea</taxon>
        <taxon>Ixodidae</taxon>
        <taxon>Amblyomminae</taxon>
        <taxon>Amblyomma</taxon>
    </lineage>
</organism>
<dbReference type="AlphaFoldDB" id="A0AAQ4FK24"/>
<dbReference type="Pfam" id="PF21045">
    <property type="entry name" value="INT10"/>
    <property type="match status" value="1"/>
</dbReference>